<name>C8Z3Z2_YEAS8</name>
<gene>
    <name evidence="1" type="ORF">EC1118_1B15_1233g</name>
</gene>
<dbReference type="AlphaFoldDB" id="C8Z3Z2"/>
<proteinExistence type="predicted"/>
<dbReference type="Proteomes" id="UP000000286">
    <property type="component" value="Chromosome II"/>
</dbReference>
<evidence type="ECO:0000313" key="2">
    <source>
        <dbReference type="Proteomes" id="UP000000286"/>
    </source>
</evidence>
<organism evidence="1 2">
    <name type="scientific">Saccharomyces cerevisiae (strain Lalvin EC1118 / Prise de mousse)</name>
    <name type="common">Baker's yeast</name>
    <dbReference type="NCBI Taxonomy" id="643680"/>
    <lineage>
        <taxon>Eukaryota</taxon>
        <taxon>Fungi</taxon>
        <taxon>Dikarya</taxon>
        <taxon>Ascomycota</taxon>
        <taxon>Saccharomycotina</taxon>
        <taxon>Saccharomycetes</taxon>
        <taxon>Saccharomycetales</taxon>
        <taxon>Saccharomycetaceae</taxon>
        <taxon>Saccharomyces</taxon>
    </lineage>
</organism>
<evidence type="ECO:0000313" key="1">
    <source>
        <dbReference type="EMBL" id="CAY77781.1"/>
    </source>
</evidence>
<dbReference type="EMBL" id="FN393060">
    <property type="protein sequence ID" value="CAY77781.1"/>
    <property type="molecule type" value="Genomic_DNA"/>
</dbReference>
<protein>
    <submittedName>
        <fullName evidence="1">EC1118_1B15_1233p</fullName>
    </submittedName>
</protein>
<sequence>MCDWKGRDNCPAPARKTSCVSRAALHSNVRWKWCEKSTLDRASNCWRGT</sequence>
<dbReference type="HOGENOM" id="CLU_3144073_0_0_1"/>
<accession>C8Z3Z2</accession>
<reference evidence="1 2" key="1">
    <citation type="journal article" date="2009" name="Proc. Natl. Acad. Sci. U.S.A.">
        <title>Eukaryote-to-eukaryote gene transfer events revealed by the genome sequence of the wine yeast Saccharomyces cerevisiae EC1118.</title>
        <authorList>
            <person name="Novo M."/>
            <person name="Bigey F."/>
            <person name="Beyne E."/>
            <person name="Galeote V."/>
            <person name="Gavory F."/>
            <person name="Mallet S."/>
            <person name="Cambot B."/>
            <person name="Legras J.L."/>
            <person name="Wincker P."/>
            <person name="Casaregola S."/>
            <person name="Dequin S."/>
        </authorList>
    </citation>
    <scope>NUCLEOTIDE SEQUENCE [LARGE SCALE GENOMIC DNA]</scope>
    <source>
        <strain evidence="2">Lalvin EC1118 / Prise de mousse</strain>
    </source>
</reference>